<feature type="compositionally biased region" description="Basic and acidic residues" evidence="1">
    <location>
        <begin position="529"/>
        <end position="546"/>
    </location>
</feature>
<evidence type="ECO:0000313" key="3">
    <source>
        <dbReference type="Proteomes" id="UP000824890"/>
    </source>
</evidence>
<reference evidence="2 3" key="1">
    <citation type="submission" date="2021-05" db="EMBL/GenBank/DDBJ databases">
        <title>Genome Assembly of Synthetic Allotetraploid Brassica napus Reveals Homoeologous Exchanges between Subgenomes.</title>
        <authorList>
            <person name="Davis J.T."/>
        </authorList>
    </citation>
    <scope>NUCLEOTIDE SEQUENCE [LARGE SCALE GENOMIC DNA]</scope>
    <source>
        <strain evidence="3">cv. Da-Ae</strain>
        <tissue evidence="2">Seedling</tissue>
    </source>
</reference>
<keyword evidence="3" id="KW-1185">Reference proteome</keyword>
<feature type="region of interest" description="Disordered" evidence="1">
    <location>
        <begin position="529"/>
        <end position="550"/>
    </location>
</feature>
<gene>
    <name evidence="2" type="ORF">HID58_079297</name>
</gene>
<proteinExistence type="predicted"/>
<dbReference type="Proteomes" id="UP000824890">
    <property type="component" value="Unassembled WGS sequence"/>
</dbReference>
<comment type="caution">
    <text evidence="2">The sequence shown here is derived from an EMBL/GenBank/DDBJ whole genome shotgun (WGS) entry which is preliminary data.</text>
</comment>
<sequence length="602" mass="68598">MLTITSNSYVYDYTKTSNFVMMNFAIYLLGFEHDKKILMEIRYYNNKMNNEDRWEVLENSTEEVTTYVEPMSPLSRRDSGFIALSPLCDHYNNQMRIDSPTTCSDEEIIESLYQNLFSIVLCLQLEESGNDGSNTHLSPPCPGAPLKLTSFGLDEQETASDKPAARPTRIRARPDLSYILLLVILSCKAPSSEDSDRQSPSLARADCVSANSLSRFLRIPTAPSRSPPSAKTLASDIASDTRNLHNFFSRQLLRPLNAKLSRLHADYLSAYSIFINASDLHQRHRLVLATRDLENHEEVSFFFCVHVANIDLGERERVKLSCPSDNSIIPETGFFHLLSSITLAPILSPSAMLVPPPATRELTAWIASRFPLSDMSLRGNSRRAPEEKAITESLSLRSFHATTHIKNRDEIQRRTCCWSIITRSLRGLEMNQNSEIDASNRLLNRGDLWEKFNLQSLMFSSNTRRLTHCYSMRLIIFKTGLNRKGRGRDNTVINKQRDLFPLGSTQRADPVAVFHVGGDATEVERMRRERTLEKGRPEEEVERGGGGDEGSGEFFGFSILLRVDEIKGEFRWIKLEKEGRKKRLPKEEESELFNFIRLLKRV</sequence>
<evidence type="ECO:0000313" key="2">
    <source>
        <dbReference type="EMBL" id="KAH0862086.1"/>
    </source>
</evidence>
<dbReference type="EMBL" id="JAGKQM010000018">
    <property type="protein sequence ID" value="KAH0862086.1"/>
    <property type="molecule type" value="Genomic_DNA"/>
</dbReference>
<protein>
    <submittedName>
        <fullName evidence="2">Uncharacterized protein</fullName>
    </submittedName>
</protein>
<organism evidence="2 3">
    <name type="scientific">Brassica napus</name>
    <name type="common">Rape</name>
    <dbReference type="NCBI Taxonomy" id="3708"/>
    <lineage>
        <taxon>Eukaryota</taxon>
        <taxon>Viridiplantae</taxon>
        <taxon>Streptophyta</taxon>
        <taxon>Embryophyta</taxon>
        <taxon>Tracheophyta</taxon>
        <taxon>Spermatophyta</taxon>
        <taxon>Magnoliopsida</taxon>
        <taxon>eudicotyledons</taxon>
        <taxon>Gunneridae</taxon>
        <taxon>Pentapetalae</taxon>
        <taxon>rosids</taxon>
        <taxon>malvids</taxon>
        <taxon>Brassicales</taxon>
        <taxon>Brassicaceae</taxon>
        <taxon>Brassiceae</taxon>
        <taxon>Brassica</taxon>
    </lineage>
</organism>
<name>A0ABQ7Y1R7_BRANA</name>
<accession>A0ABQ7Y1R7</accession>
<evidence type="ECO:0000256" key="1">
    <source>
        <dbReference type="SAM" id="MobiDB-lite"/>
    </source>
</evidence>